<organism evidence="2 3">
    <name type="scientific">Kiritimatiella glycovorans</name>
    <dbReference type="NCBI Taxonomy" id="1307763"/>
    <lineage>
        <taxon>Bacteria</taxon>
        <taxon>Pseudomonadati</taxon>
        <taxon>Kiritimatiellota</taxon>
        <taxon>Kiritimatiellia</taxon>
        <taxon>Kiritimatiellales</taxon>
        <taxon>Kiritimatiellaceae</taxon>
        <taxon>Kiritimatiella</taxon>
    </lineage>
</organism>
<name>A0A0G3EAY0_9BACT</name>
<dbReference type="EMBL" id="CP010904">
    <property type="protein sequence ID" value="AKJ63646.1"/>
    <property type="molecule type" value="Genomic_DNA"/>
</dbReference>
<dbReference type="AlphaFoldDB" id="A0A0G3EAY0"/>
<gene>
    <name evidence="2" type="ORF">L21SP4_00365</name>
</gene>
<evidence type="ECO:0000313" key="3">
    <source>
        <dbReference type="Proteomes" id="UP000035268"/>
    </source>
</evidence>
<sequence precursor="true">MVRKLTGLLMLAALALGAGGAAGAASTTPDDDTRYLVFMRQPEELIFQEYPHTIHPGVFRDIREEFENLPASDVRIGMAFVFSYLKTDLPTLKASLKRFLHFARETDTPVLVKFDGEQWWQERPDLWNWWDPDLPGYDPANRANVEWSSWDPDDALKIAWRNWGRQIRVLPPPNLFSREYRAACHEAMDELLPIVRQWWRALPAEQKDLFIGVNIGWESSIGINAYHYPDGNERVHQPAEHDPDHGIELSEVPDRGVAQIGYASVRSAGIRDRGDITEDDLYEVIRRHLRDLSHRVHRAGFPREKIFTHGVGNRRGEKLYEAALNEYACPGWSNYWNADDPAQNEGIMRSLKKSDAPYWGSVEWNLIGSRDGERWKRALEKSLFYPGCRFLCVYNWEHIDDSEAVMDAVRAVIRDHARDRNE</sequence>
<dbReference type="STRING" id="1307763.L21SP4_00365"/>
<dbReference type="RefSeq" id="WP_144413715.1">
    <property type="nucleotide sequence ID" value="NZ_CP010904.1"/>
</dbReference>
<evidence type="ECO:0000313" key="2">
    <source>
        <dbReference type="EMBL" id="AKJ63646.1"/>
    </source>
</evidence>
<protein>
    <submittedName>
        <fullName evidence="2">Uncharacterized protein</fullName>
    </submittedName>
</protein>
<keyword evidence="3" id="KW-1185">Reference proteome</keyword>
<reference evidence="3" key="1">
    <citation type="submission" date="2015-02" db="EMBL/GenBank/DDBJ databases">
        <title>Description and complete genome sequence of the first cultured representative of the subdivision 5 of the Verrucomicrobia phylum.</title>
        <authorList>
            <person name="Spring S."/>
            <person name="Bunk B."/>
            <person name="Sproer C."/>
            <person name="Klenk H.-P."/>
        </authorList>
    </citation>
    <scope>NUCLEOTIDE SEQUENCE [LARGE SCALE GENOMIC DNA]</scope>
    <source>
        <strain evidence="3">L21-Fru-AB</strain>
    </source>
</reference>
<keyword evidence="1" id="KW-0732">Signal</keyword>
<accession>A0A0G3EAY0</accession>
<dbReference type="Proteomes" id="UP000035268">
    <property type="component" value="Chromosome"/>
</dbReference>
<proteinExistence type="predicted"/>
<dbReference type="KEGG" id="vbl:L21SP4_00365"/>
<feature type="chain" id="PRO_5005184054" evidence="1">
    <location>
        <begin position="25"/>
        <end position="422"/>
    </location>
</feature>
<feature type="signal peptide" evidence="1">
    <location>
        <begin position="1"/>
        <end position="24"/>
    </location>
</feature>
<evidence type="ECO:0000256" key="1">
    <source>
        <dbReference type="SAM" id="SignalP"/>
    </source>
</evidence>
<reference evidence="2 3" key="2">
    <citation type="journal article" date="2016" name="ISME J.">
        <title>Characterization of the first cultured representative of Verrucomicrobia subdivision 5 indicates the proposal of a novel phylum.</title>
        <authorList>
            <person name="Spring S."/>
            <person name="Bunk B."/>
            <person name="Sproer C."/>
            <person name="Schumann P."/>
            <person name="Rohde M."/>
            <person name="Tindall B.J."/>
            <person name="Klenk H.P."/>
        </authorList>
    </citation>
    <scope>NUCLEOTIDE SEQUENCE [LARGE SCALE GENOMIC DNA]</scope>
    <source>
        <strain evidence="2 3">L21-Fru-AB</strain>
    </source>
</reference>